<dbReference type="GO" id="GO:0071880">
    <property type="term" value="P:adenylate cyclase-activating adrenergic receptor signaling pathway"/>
    <property type="evidence" value="ECO:0007669"/>
    <property type="project" value="TreeGrafter"/>
</dbReference>
<dbReference type="PANTHER" id="PTHR24248">
    <property type="entry name" value="ADRENERGIC RECEPTOR-RELATED G-PROTEIN COUPLED RECEPTOR"/>
    <property type="match status" value="1"/>
</dbReference>
<keyword evidence="2" id="KW-1003">Cell membrane</keyword>
<keyword evidence="4 11" id="KW-1133">Transmembrane helix</keyword>
<dbReference type="CDD" id="cd14967">
    <property type="entry name" value="7tmA_amine_R-like"/>
    <property type="match status" value="1"/>
</dbReference>
<feature type="domain" description="G-protein coupled receptors family 1 profile" evidence="12">
    <location>
        <begin position="53"/>
        <end position="390"/>
    </location>
</feature>
<keyword evidence="5 10" id="KW-0297">G-protein coupled receptor</keyword>
<dbReference type="Pfam" id="PF00001">
    <property type="entry name" value="7tm_1"/>
    <property type="match status" value="1"/>
</dbReference>
<evidence type="ECO:0000256" key="11">
    <source>
        <dbReference type="SAM" id="Phobius"/>
    </source>
</evidence>
<sequence length="434" mass="49473">MMNNSNATTTDLNGTTSIPAAFEAVPQEKEWMQAFYVFIAIVEVVITITALAFNLLVVYAFTTYKKLRASVTNYFVISLAVSDILTSGLVTTLKLDSTFKGGYWTHGSFMCSLYTTMYLLAVPSSVINLCAVTVDRYLVLRKPLRYNSLMPPRRAVFIISCLWIYALIWACLPVMGWKSSNLPVVANGYCYFMSTRKYNITVNIINFLLPMIFMAISWSFIYAIVLRHRERVFELERNFSFNTNDSSNSTNTFNTQATSAAASSCHLAPKHESNSSNNINMSGELALQPISDQLAPKRESNCSNINMSGEVLQPISELAPKNEKTKRKRRNVRGSRYIGFIVVLFYFCWLPYVTLSMIGNLCKSCKIPYIMYDAFLALGFLNSALNPFLYPFHDKQFKEAFRDMWKKMRSKTFVKLFSREEKVLEMARVEVAVR</sequence>
<dbReference type="GO" id="GO:0004993">
    <property type="term" value="F:G protein-coupled serotonin receptor activity"/>
    <property type="evidence" value="ECO:0007669"/>
    <property type="project" value="UniProtKB-ARBA"/>
</dbReference>
<reference evidence="13" key="1">
    <citation type="submission" date="2023-01" db="EMBL/GenBank/DDBJ databases">
        <title>Genome assembly of the deep-sea coral Lophelia pertusa.</title>
        <authorList>
            <person name="Herrera S."/>
            <person name="Cordes E."/>
        </authorList>
    </citation>
    <scope>NUCLEOTIDE SEQUENCE</scope>
    <source>
        <strain evidence="13">USNM1676648</strain>
        <tissue evidence="13">Polyp</tissue>
    </source>
</reference>
<evidence type="ECO:0000313" key="13">
    <source>
        <dbReference type="EMBL" id="KAJ7340063.1"/>
    </source>
</evidence>
<evidence type="ECO:0000256" key="5">
    <source>
        <dbReference type="ARBA" id="ARBA00023040"/>
    </source>
</evidence>
<comment type="similarity">
    <text evidence="10">Belongs to the G-protein coupled receptor 1 family.</text>
</comment>
<evidence type="ECO:0000313" key="14">
    <source>
        <dbReference type="Proteomes" id="UP001163046"/>
    </source>
</evidence>
<dbReference type="OrthoDB" id="5957871at2759"/>
<feature type="transmembrane region" description="Helical" evidence="11">
    <location>
        <begin position="74"/>
        <end position="93"/>
    </location>
</feature>
<dbReference type="AlphaFoldDB" id="A0A9W9YHJ4"/>
<dbReference type="InterPro" id="IPR000276">
    <property type="entry name" value="GPCR_Rhodpsn"/>
</dbReference>
<evidence type="ECO:0000259" key="12">
    <source>
        <dbReference type="PROSITE" id="PS50262"/>
    </source>
</evidence>
<keyword evidence="9 10" id="KW-0807">Transducer</keyword>
<gene>
    <name evidence="13" type="ORF">OS493_002786</name>
</gene>
<dbReference type="Gene3D" id="1.20.1070.10">
    <property type="entry name" value="Rhodopsin 7-helix transmembrane proteins"/>
    <property type="match status" value="1"/>
</dbReference>
<dbReference type="PROSITE" id="PS50262">
    <property type="entry name" value="G_PROTEIN_RECEP_F1_2"/>
    <property type="match status" value="1"/>
</dbReference>
<dbReference type="PRINTS" id="PR00237">
    <property type="entry name" value="GPCRRHODOPSN"/>
</dbReference>
<feature type="transmembrane region" description="Helical" evidence="11">
    <location>
        <begin position="35"/>
        <end position="62"/>
    </location>
</feature>
<dbReference type="GO" id="GO:0043410">
    <property type="term" value="P:positive regulation of MAPK cascade"/>
    <property type="evidence" value="ECO:0007669"/>
    <property type="project" value="TreeGrafter"/>
</dbReference>
<keyword evidence="8 10" id="KW-0675">Receptor</keyword>
<evidence type="ECO:0000256" key="2">
    <source>
        <dbReference type="ARBA" id="ARBA00022475"/>
    </source>
</evidence>
<dbReference type="EMBL" id="MU827778">
    <property type="protein sequence ID" value="KAJ7340063.1"/>
    <property type="molecule type" value="Genomic_DNA"/>
</dbReference>
<feature type="transmembrane region" description="Helical" evidence="11">
    <location>
        <begin position="337"/>
        <end position="358"/>
    </location>
</feature>
<dbReference type="InterPro" id="IPR017452">
    <property type="entry name" value="GPCR_Rhodpsn_7TM"/>
</dbReference>
<organism evidence="13 14">
    <name type="scientific">Desmophyllum pertusum</name>
    <dbReference type="NCBI Taxonomy" id="174260"/>
    <lineage>
        <taxon>Eukaryota</taxon>
        <taxon>Metazoa</taxon>
        <taxon>Cnidaria</taxon>
        <taxon>Anthozoa</taxon>
        <taxon>Hexacorallia</taxon>
        <taxon>Scleractinia</taxon>
        <taxon>Caryophylliina</taxon>
        <taxon>Caryophylliidae</taxon>
        <taxon>Desmophyllum</taxon>
    </lineage>
</organism>
<dbReference type="GO" id="GO:0005886">
    <property type="term" value="C:plasma membrane"/>
    <property type="evidence" value="ECO:0007669"/>
    <property type="project" value="UniProtKB-SubCell"/>
</dbReference>
<feature type="transmembrane region" description="Helical" evidence="11">
    <location>
        <begin position="155"/>
        <end position="175"/>
    </location>
</feature>
<keyword evidence="3 10" id="KW-0812">Transmembrane</keyword>
<feature type="transmembrane region" description="Helical" evidence="11">
    <location>
        <begin position="204"/>
        <end position="225"/>
    </location>
</feature>
<dbReference type="Proteomes" id="UP001163046">
    <property type="component" value="Unassembled WGS sequence"/>
</dbReference>
<evidence type="ECO:0000256" key="4">
    <source>
        <dbReference type="ARBA" id="ARBA00022989"/>
    </source>
</evidence>
<keyword evidence="6 11" id="KW-0472">Membrane</keyword>
<evidence type="ECO:0000256" key="9">
    <source>
        <dbReference type="ARBA" id="ARBA00023224"/>
    </source>
</evidence>
<comment type="caution">
    <text evidence="13">The sequence shown here is derived from an EMBL/GenBank/DDBJ whole genome shotgun (WGS) entry which is preliminary data.</text>
</comment>
<evidence type="ECO:0000256" key="7">
    <source>
        <dbReference type="ARBA" id="ARBA00023157"/>
    </source>
</evidence>
<comment type="subcellular location">
    <subcellularLocation>
        <location evidence="1">Cell membrane</location>
        <topology evidence="1">Multi-pass membrane protein</topology>
    </subcellularLocation>
</comment>
<accession>A0A9W9YHJ4</accession>
<evidence type="ECO:0000256" key="1">
    <source>
        <dbReference type="ARBA" id="ARBA00004651"/>
    </source>
</evidence>
<evidence type="ECO:0000256" key="3">
    <source>
        <dbReference type="ARBA" id="ARBA00022692"/>
    </source>
</evidence>
<name>A0A9W9YHJ4_9CNID</name>
<evidence type="ECO:0000256" key="10">
    <source>
        <dbReference type="RuleBase" id="RU000688"/>
    </source>
</evidence>
<keyword evidence="7" id="KW-1015">Disulfide bond</keyword>
<proteinExistence type="inferred from homology"/>
<feature type="transmembrane region" description="Helical" evidence="11">
    <location>
        <begin position="370"/>
        <end position="392"/>
    </location>
</feature>
<dbReference type="PROSITE" id="PS00237">
    <property type="entry name" value="G_PROTEIN_RECEP_F1_1"/>
    <property type="match status" value="1"/>
</dbReference>
<feature type="transmembrane region" description="Helical" evidence="11">
    <location>
        <begin position="113"/>
        <end position="134"/>
    </location>
</feature>
<dbReference type="SUPFAM" id="SSF81321">
    <property type="entry name" value="Family A G protein-coupled receptor-like"/>
    <property type="match status" value="1"/>
</dbReference>
<dbReference type="PANTHER" id="PTHR24248:SF199">
    <property type="entry name" value="IP13425P-RELATED"/>
    <property type="match status" value="1"/>
</dbReference>
<evidence type="ECO:0000256" key="6">
    <source>
        <dbReference type="ARBA" id="ARBA00023136"/>
    </source>
</evidence>
<protein>
    <recommendedName>
        <fullName evidence="12">G-protein coupled receptors family 1 profile domain-containing protein</fullName>
    </recommendedName>
</protein>
<evidence type="ECO:0000256" key="8">
    <source>
        <dbReference type="ARBA" id="ARBA00023170"/>
    </source>
</evidence>
<keyword evidence="14" id="KW-1185">Reference proteome</keyword>